<keyword evidence="3 7" id="KW-0479">Metal-binding</keyword>
<keyword evidence="4 7" id="KW-0378">Hydrolase</keyword>
<comment type="subcellular location">
    <subcellularLocation>
        <location evidence="7">Cytoplasm</location>
    </subcellularLocation>
</comment>
<evidence type="ECO:0000313" key="9">
    <source>
        <dbReference type="Proteomes" id="UP000176273"/>
    </source>
</evidence>
<dbReference type="Proteomes" id="UP000176273">
    <property type="component" value="Unassembled WGS sequence"/>
</dbReference>
<dbReference type="GO" id="GO:0005737">
    <property type="term" value="C:cytoplasm"/>
    <property type="evidence" value="ECO:0007669"/>
    <property type="project" value="UniProtKB-SubCell"/>
</dbReference>
<evidence type="ECO:0000256" key="2">
    <source>
        <dbReference type="ARBA" id="ARBA00022490"/>
    </source>
</evidence>
<comment type="caution">
    <text evidence="8">The sequence shown here is derived from an EMBL/GenBank/DDBJ whole genome shotgun (WGS) entry which is preliminary data.</text>
</comment>
<organism evidence="8 9">
    <name type="scientific">Candidatus Jorgensenbacteria bacterium GWA1_54_12</name>
    <dbReference type="NCBI Taxonomy" id="1798468"/>
    <lineage>
        <taxon>Bacteria</taxon>
        <taxon>Candidatus Joergenseniibacteriota</taxon>
    </lineage>
</organism>
<feature type="binding site" evidence="7">
    <location>
        <position position="64"/>
    </location>
    <ligand>
        <name>Mg(2+)</name>
        <dbReference type="ChEBI" id="CHEBI:18420"/>
        <label>1</label>
    </ligand>
</feature>
<feature type="binding site" evidence="7">
    <location>
        <position position="69"/>
    </location>
    <ligand>
        <name>Mg(2+)</name>
        <dbReference type="ChEBI" id="CHEBI:18420"/>
        <label>2</label>
    </ligand>
</feature>
<evidence type="ECO:0000256" key="3">
    <source>
        <dbReference type="ARBA" id="ARBA00022723"/>
    </source>
</evidence>
<evidence type="ECO:0000256" key="5">
    <source>
        <dbReference type="ARBA" id="ARBA00022842"/>
    </source>
</evidence>
<dbReference type="FunFam" id="3.90.80.10:FF:000003">
    <property type="entry name" value="Inorganic pyrophosphatase"/>
    <property type="match status" value="1"/>
</dbReference>
<feature type="binding site" evidence="7">
    <location>
        <position position="141"/>
    </location>
    <ligand>
        <name>substrate</name>
    </ligand>
</feature>
<comment type="cofactor">
    <cofactor evidence="1 7">
        <name>Mg(2+)</name>
        <dbReference type="ChEBI" id="CHEBI:18420"/>
    </cofactor>
</comment>
<dbReference type="GO" id="GO:0000287">
    <property type="term" value="F:magnesium ion binding"/>
    <property type="evidence" value="ECO:0007669"/>
    <property type="project" value="UniProtKB-UniRule"/>
</dbReference>
<evidence type="ECO:0000256" key="1">
    <source>
        <dbReference type="ARBA" id="ARBA00001946"/>
    </source>
</evidence>
<keyword evidence="2 7" id="KW-0963">Cytoplasm</keyword>
<feature type="binding site" evidence="7">
    <location>
        <position position="54"/>
    </location>
    <ligand>
        <name>substrate</name>
    </ligand>
</feature>
<evidence type="ECO:0000313" key="8">
    <source>
        <dbReference type="EMBL" id="OGG37465.1"/>
    </source>
</evidence>
<protein>
    <recommendedName>
        <fullName evidence="7">Inorganic pyrophosphatase</fullName>
        <ecNumber evidence="7">3.6.1.1</ecNumber>
    </recommendedName>
    <alternativeName>
        <fullName evidence="7">Pyrophosphate phospho-hydrolase</fullName>
        <shortName evidence="7">PPase</shortName>
    </alternativeName>
</protein>
<feature type="binding site" evidence="7">
    <location>
        <position position="101"/>
    </location>
    <ligand>
        <name>Mg(2+)</name>
        <dbReference type="ChEBI" id="CHEBI:18420"/>
        <label>1</label>
    </ligand>
</feature>
<dbReference type="AlphaFoldDB" id="A0A1F6BKL5"/>
<dbReference type="Pfam" id="PF00719">
    <property type="entry name" value="Pyrophosphatase"/>
    <property type="match status" value="1"/>
</dbReference>
<comment type="function">
    <text evidence="7">Catalyzes the hydrolysis of inorganic pyrophosphate (PPi) forming two phosphate ions.</text>
</comment>
<gene>
    <name evidence="7" type="primary">ppa</name>
    <name evidence="8" type="ORF">A2110_02590</name>
</gene>
<comment type="subunit">
    <text evidence="7">Homohexamer.</text>
</comment>
<dbReference type="GO" id="GO:0004427">
    <property type="term" value="F:inorganic diphosphate phosphatase activity"/>
    <property type="evidence" value="ECO:0007669"/>
    <property type="project" value="UniProtKB-UniRule"/>
</dbReference>
<evidence type="ECO:0000256" key="6">
    <source>
        <dbReference type="ARBA" id="ARBA00047820"/>
    </source>
</evidence>
<evidence type="ECO:0000256" key="7">
    <source>
        <dbReference type="HAMAP-Rule" id="MF_00209"/>
    </source>
</evidence>
<dbReference type="PANTHER" id="PTHR10286">
    <property type="entry name" value="INORGANIC PYROPHOSPHATASE"/>
    <property type="match status" value="1"/>
</dbReference>
<name>A0A1F6BKL5_9BACT</name>
<reference evidence="8 9" key="1">
    <citation type="journal article" date="2016" name="Nat. Commun.">
        <title>Thousands of microbial genomes shed light on interconnected biogeochemical processes in an aquifer system.</title>
        <authorList>
            <person name="Anantharaman K."/>
            <person name="Brown C.T."/>
            <person name="Hug L.A."/>
            <person name="Sharon I."/>
            <person name="Castelle C.J."/>
            <person name="Probst A.J."/>
            <person name="Thomas B.C."/>
            <person name="Singh A."/>
            <person name="Wilkins M.J."/>
            <person name="Karaoz U."/>
            <person name="Brodie E.L."/>
            <person name="Williams K.H."/>
            <person name="Hubbard S.S."/>
            <person name="Banfield J.F."/>
        </authorList>
    </citation>
    <scope>NUCLEOTIDE SEQUENCE [LARGE SCALE GENOMIC DNA]</scope>
</reference>
<dbReference type="GO" id="GO:0006796">
    <property type="term" value="P:phosphate-containing compound metabolic process"/>
    <property type="evidence" value="ECO:0007669"/>
    <property type="project" value="InterPro"/>
</dbReference>
<dbReference type="Gene3D" id="3.90.80.10">
    <property type="entry name" value="Inorganic pyrophosphatase"/>
    <property type="match status" value="1"/>
</dbReference>
<feature type="binding site" evidence="7">
    <location>
        <position position="69"/>
    </location>
    <ligand>
        <name>Mg(2+)</name>
        <dbReference type="ChEBI" id="CHEBI:18420"/>
        <label>1</label>
    </ligand>
</feature>
<dbReference type="HAMAP" id="MF_00209">
    <property type="entry name" value="Inorganic_PPase"/>
    <property type="match status" value="1"/>
</dbReference>
<dbReference type="SUPFAM" id="SSF50324">
    <property type="entry name" value="Inorganic pyrophosphatase"/>
    <property type="match status" value="1"/>
</dbReference>
<dbReference type="InterPro" id="IPR008162">
    <property type="entry name" value="Pyrophosphatase"/>
</dbReference>
<keyword evidence="5 7" id="KW-0460">Magnesium</keyword>
<evidence type="ECO:0000256" key="4">
    <source>
        <dbReference type="ARBA" id="ARBA00022801"/>
    </source>
</evidence>
<accession>A0A1F6BKL5</accession>
<dbReference type="EMBL" id="MFKH01000010">
    <property type="protein sequence ID" value="OGG37465.1"/>
    <property type="molecule type" value="Genomic_DNA"/>
</dbReference>
<dbReference type="CDD" id="cd00412">
    <property type="entry name" value="pyrophosphatase"/>
    <property type="match status" value="1"/>
</dbReference>
<feature type="binding site" evidence="7">
    <location>
        <position position="42"/>
    </location>
    <ligand>
        <name>substrate</name>
    </ligand>
</feature>
<dbReference type="STRING" id="1798468.A2110_02590"/>
<comment type="catalytic activity">
    <reaction evidence="6 7">
        <text>diphosphate + H2O = 2 phosphate + H(+)</text>
        <dbReference type="Rhea" id="RHEA:24576"/>
        <dbReference type="ChEBI" id="CHEBI:15377"/>
        <dbReference type="ChEBI" id="CHEBI:15378"/>
        <dbReference type="ChEBI" id="CHEBI:33019"/>
        <dbReference type="ChEBI" id="CHEBI:43474"/>
        <dbReference type="EC" id="3.6.1.1"/>
    </reaction>
</comment>
<feature type="binding site" evidence="7">
    <location>
        <position position="28"/>
    </location>
    <ligand>
        <name>substrate</name>
    </ligand>
</feature>
<comment type="similarity">
    <text evidence="7">Belongs to the PPase family.</text>
</comment>
<dbReference type="EC" id="3.6.1.1" evidence="7"/>
<dbReference type="InterPro" id="IPR036649">
    <property type="entry name" value="Pyrophosphatase_sf"/>
</dbReference>
<proteinExistence type="inferred from homology"/>
<sequence length="175" mass="19786">MFHNIPIGENAPDVVNAVIEIPGGSHNKYEYDEKLGALVLDRVLYSPFHYPADYGFIPETRSSDGDHLDTLVLGGYPLFPGCVVRVRPLGLFKMVDDGEEDFKILSAQVDNPRFDTVKTLEDVKAMNPHLLKEVAHFFEEYKRLESKKVKVLGWEGREAALAEIRKAHQAYQKGK</sequence>